<evidence type="ECO:0000313" key="1">
    <source>
        <dbReference type="EMBL" id="KEQ31535.1"/>
    </source>
</evidence>
<sequence length="170" mass="19638">MSIDFSVAKCQDSSRKRLFGICDDPAPATNRAYLDEENGAKWIVVVQNEYEYDVLFTAIDHCIQVPPRPDNGRPSKRCDGMLSYNETVIFVELKERAQFGTDWIRDAEKQLKTTIAHFETTELVEDFKDKKAYAANSEHPKSKQGHLVRIEKFFEDTGYVLRLQNRITVE</sequence>
<name>A0A081PLG2_9SPHI</name>
<gene>
    <name evidence="1" type="ORF">N180_11050</name>
</gene>
<accession>A0A081PLG2</accession>
<protein>
    <submittedName>
        <fullName evidence="1">Uncharacterized protein</fullName>
    </submittedName>
</protein>
<comment type="caution">
    <text evidence="1">The sequence shown here is derived from an EMBL/GenBank/DDBJ whole genome shotgun (WGS) entry which is preliminary data.</text>
</comment>
<dbReference type="AlphaFoldDB" id="A0A081PLG2"/>
<dbReference type="eggNOG" id="ENOG50315GI">
    <property type="taxonomic scope" value="Bacteria"/>
</dbReference>
<dbReference type="EMBL" id="JNFF01000013">
    <property type="protein sequence ID" value="KEQ31535.1"/>
    <property type="molecule type" value="Genomic_DNA"/>
</dbReference>
<dbReference type="OrthoDB" id="1030692at2"/>
<organism evidence="1 2">
    <name type="scientific">Pedobacter antarcticus 4BY</name>
    <dbReference type="NCBI Taxonomy" id="1358423"/>
    <lineage>
        <taxon>Bacteria</taxon>
        <taxon>Pseudomonadati</taxon>
        <taxon>Bacteroidota</taxon>
        <taxon>Sphingobacteriia</taxon>
        <taxon>Sphingobacteriales</taxon>
        <taxon>Sphingobacteriaceae</taxon>
        <taxon>Pedobacter</taxon>
    </lineage>
</organism>
<reference evidence="1 2" key="1">
    <citation type="journal article" date="1992" name="Int. J. Syst. Bacteriol.">
        <title>Sphingobacterium antarcticus sp. nov. a Psychrotrophic Bacterium from the Soils of Schirmacher Oasis, Antarctica.</title>
        <authorList>
            <person name="Shivaji S."/>
            <person name="Ray M.K."/>
            <person name="Rao N.S."/>
            <person name="Saiserr L."/>
            <person name="Jagannadham M.V."/>
            <person name="Kumar G.S."/>
            <person name="Reddy G."/>
            <person name="Bhargava P.M."/>
        </authorList>
    </citation>
    <scope>NUCLEOTIDE SEQUENCE [LARGE SCALE GENOMIC DNA]</scope>
    <source>
        <strain evidence="1 2">4BY</strain>
    </source>
</reference>
<evidence type="ECO:0000313" key="2">
    <source>
        <dbReference type="Proteomes" id="UP000028007"/>
    </source>
</evidence>
<proteinExistence type="predicted"/>
<keyword evidence="2" id="KW-1185">Reference proteome</keyword>
<dbReference type="Proteomes" id="UP000028007">
    <property type="component" value="Unassembled WGS sequence"/>
</dbReference>
<dbReference type="RefSeq" id="WP_037437970.1">
    <property type="nucleotide sequence ID" value="NZ_JNFF01000013.1"/>
</dbReference>